<dbReference type="AlphaFoldDB" id="A0A1F6DZ86"/>
<reference evidence="1 2" key="1">
    <citation type="journal article" date="2016" name="Nat. Commun.">
        <title>Thousands of microbial genomes shed light on interconnected biogeochemical processes in an aquifer system.</title>
        <authorList>
            <person name="Anantharaman K."/>
            <person name="Brown C.T."/>
            <person name="Hug L.A."/>
            <person name="Sharon I."/>
            <person name="Castelle C.J."/>
            <person name="Probst A.J."/>
            <person name="Thomas B.C."/>
            <person name="Singh A."/>
            <person name="Wilkins M.J."/>
            <person name="Karaoz U."/>
            <person name="Brodie E.L."/>
            <person name="Williams K.H."/>
            <person name="Hubbard S.S."/>
            <person name="Banfield J.F."/>
        </authorList>
    </citation>
    <scope>NUCLEOTIDE SEQUENCE [LARGE SCALE GENOMIC DNA]</scope>
</reference>
<comment type="caution">
    <text evidence="1">The sequence shown here is derived from an EMBL/GenBank/DDBJ whole genome shotgun (WGS) entry which is preliminary data.</text>
</comment>
<evidence type="ECO:0000313" key="2">
    <source>
        <dbReference type="Proteomes" id="UP000178572"/>
    </source>
</evidence>
<evidence type="ECO:0000313" key="1">
    <source>
        <dbReference type="EMBL" id="OGG66741.1"/>
    </source>
</evidence>
<dbReference type="EMBL" id="MFLN01000039">
    <property type="protein sequence ID" value="OGG66741.1"/>
    <property type="molecule type" value="Genomic_DNA"/>
</dbReference>
<organism evidence="1 2">
    <name type="scientific">Candidatus Kaiserbacteria bacterium RIFCSPHIGHO2_02_FULL_59_21</name>
    <dbReference type="NCBI Taxonomy" id="1798500"/>
    <lineage>
        <taxon>Bacteria</taxon>
        <taxon>Candidatus Kaiseribacteriota</taxon>
    </lineage>
</organism>
<dbReference type="STRING" id="1798500.A3C21_04540"/>
<dbReference type="Proteomes" id="UP000178572">
    <property type="component" value="Unassembled WGS sequence"/>
</dbReference>
<gene>
    <name evidence="1" type="ORF">A3C21_04540</name>
</gene>
<sequence length="96" mass="11121">MDRLGRNNDGTETVVSFKQTKAMRHPHWKDAVGEIELRFRLTDELKKWAIDATSARLMDDHGREEKALVMLGEVAANDLRAIWNKWDINQSEKNAE</sequence>
<name>A0A1F6DZ86_9BACT</name>
<protein>
    <submittedName>
        <fullName evidence="1">Uncharacterized protein</fullName>
    </submittedName>
</protein>
<proteinExistence type="predicted"/>
<accession>A0A1F6DZ86</accession>